<name>A0ABZ2J223_9CHLR</name>
<evidence type="ECO:0000256" key="2">
    <source>
        <dbReference type="SAM" id="Phobius"/>
    </source>
</evidence>
<evidence type="ECO:0008006" key="5">
    <source>
        <dbReference type="Google" id="ProtNLM"/>
    </source>
</evidence>
<dbReference type="EMBL" id="CP146612">
    <property type="protein sequence ID" value="WWX24970.1"/>
    <property type="molecule type" value="Genomic_DNA"/>
</dbReference>
<evidence type="ECO:0000313" key="3">
    <source>
        <dbReference type="EMBL" id="WWX24970.1"/>
    </source>
</evidence>
<evidence type="ECO:0000313" key="4">
    <source>
        <dbReference type="Proteomes" id="UP001375370"/>
    </source>
</evidence>
<feature type="transmembrane region" description="Helical" evidence="2">
    <location>
        <begin position="218"/>
        <end position="240"/>
    </location>
</feature>
<feature type="region of interest" description="Disordered" evidence="1">
    <location>
        <begin position="249"/>
        <end position="269"/>
    </location>
</feature>
<keyword evidence="4" id="KW-1185">Reference proteome</keyword>
<sequence length="304" mass="32652">MVKYLGRLMLVLWFAVMSVGIAPVSPIAAADGETITGYENVTIWVYPEYDDPRLLVMMEGDITGADAPAEVRFLVPATAQMYSAGSIDSQGVYSGGPPNREASEISGWDEISYELTSQSFRVEYYAPLINGQVDKSIALDYQFLYPVVNLEVIIQEPRTSSGFKAVPAGTSFIDAEGFKSHSYTYDAVIAGQSLVYDITYTKADSRPSLEINENGTSGALTAVIVILALTAAVAGFFLWLRSAGKKPANRAAKRRAGRQQPKGKTLPARGTSNARFCSYCGKPLKGSGAFCAFCGEATGHGSED</sequence>
<evidence type="ECO:0000256" key="1">
    <source>
        <dbReference type="SAM" id="MobiDB-lite"/>
    </source>
</evidence>
<organism evidence="3 4">
    <name type="scientific">Candidatus Dehalogenimonas loeffleri</name>
    <dbReference type="NCBI Taxonomy" id="3127115"/>
    <lineage>
        <taxon>Bacteria</taxon>
        <taxon>Bacillati</taxon>
        <taxon>Chloroflexota</taxon>
        <taxon>Dehalococcoidia</taxon>
        <taxon>Dehalococcoidales</taxon>
        <taxon>Dehalococcoidaceae</taxon>
        <taxon>Dehalogenimonas</taxon>
    </lineage>
</organism>
<keyword evidence="2" id="KW-0472">Membrane</keyword>
<accession>A0ABZ2J223</accession>
<keyword evidence="2" id="KW-1133">Transmembrane helix</keyword>
<proteinExistence type="predicted"/>
<keyword evidence="2" id="KW-0812">Transmembrane</keyword>
<dbReference type="Proteomes" id="UP001375370">
    <property type="component" value="Chromosome"/>
</dbReference>
<reference evidence="3 4" key="1">
    <citation type="submission" date="2024-03" db="EMBL/GenBank/DDBJ databases">
        <title>A Dehalogenimonas Isolated from Estuarine Sediments Dihaloeliminates Chlorinated Alkanes.</title>
        <authorList>
            <person name="Yang Y."/>
            <person name="Wang H."/>
        </authorList>
    </citation>
    <scope>NUCLEOTIDE SEQUENCE [LARGE SCALE GENOMIC DNA]</scope>
    <source>
        <strain evidence="3 4">W</strain>
    </source>
</reference>
<gene>
    <name evidence="3" type="ORF">V8247_06840</name>
</gene>
<protein>
    <recommendedName>
        <fullName evidence="5">Zinc ribbon domain-containing protein</fullName>
    </recommendedName>
</protein>
<dbReference type="RefSeq" id="WP_338737103.1">
    <property type="nucleotide sequence ID" value="NZ_CP146612.1"/>
</dbReference>